<evidence type="ECO:0000256" key="1">
    <source>
        <dbReference type="SAM" id="SignalP"/>
    </source>
</evidence>
<keyword evidence="3" id="KW-1185">Reference proteome</keyword>
<dbReference type="Proteomes" id="UP001432995">
    <property type="component" value="Unassembled WGS sequence"/>
</dbReference>
<reference evidence="2" key="1">
    <citation type="submission" date="2024-06" db="EMBL/GenBank/DDBJ databases">
        <authorList>
            <person name="Campbell A.G."/>
        </authorList>
    </citation>
    <scope>NUCLEOTIDE SEQUENCE</scope>
    <source>
        <strain evidence="2">EM17</strain>
    </source>
</reference>
<feature type="signal peptide" evidence="1">
    <location>
        <begin position="1"/>
        <end position="23"/>
    </location>
</feature>
<gene>
    <name evidence="2" type="ORF">ABS770_01170</name>
</gene>
<comment type="caution">
    <text evidence="2">The sequence shown here is derived from an EMBL/GenBank/DDBJ whole genome shotgun (WGS) entry which is preliminary data.</text>
</comment>
<evidence type="ECO:0000313" key="3">
    <source>
        <dbReference type="Proteomes" id="UP001432995"/>
    </source>
</evidence>
<evidence type="ECO:0000313" key="2">
    <source>
        <dbReference type="EMBL" id="MER2286853.1"/>
    </source>
</evidence>
<protein>
    <recommendedName>
        <fullName evidence="4">DUF3016 domain-containing protein</fullName>
    </recommendedName>
</protein>
<name>A0ABV1QW83_9HYPH</name>
<dbReference type="RefSeq" id="WP_050732663.1">
    <property type="nucleotide sequence ID" value="NZ_JBELQD010000001.1"/>
</dbReference>
<feature type="chain" id="PRO_5047300840" description="DUF3016 domain-containing protein" evidence="1">
    <location>
        <begin position="24"/>
        <end position="167"/>
    </location>
</feature>
<sequence length="167" mass="17740">MIASARGWLAGLFLLCGLASAVAAGDFPPTAAFSDIRVDVRPLREAGAGGQADALAADLTAALRKTFAGRIGGRGPRLVVVVKALSLRPYVGGGARRGRGGNFETDYLEGEALLVARDGQVLGRHPQMTATPSSYGGAWYEPDFERRRLSVIADIYAQWLARDLPRD</sequence>
<dbReference type="EMBL" id="JBELQD010000001">
    <property type="protein sequence ID" value="MER2286853.1"/>
    <property type="molecule type" value="Genomic_DNA"/>
</dbReference>
<proteinExistence type="predicted"/>
<keyword evidence="1" id="KW-0732">Signal</keyword>
<evidence type="ECO:0008006" key="4">
    <source>
        <dbReference type="Google" id="ProtNLM"/>
    </source>
</evidence>
<organism evidence="2 3">
    <name type="scientific">Methylobacterium brachiatum</name>
    <dbReference type="NCBI Taxonomy" id="269660"/>
    <lineage>
        <taxon>Bacteria</taxon>
        <taxon>Pseudomonadati</taxon>
        <taxon>Pseudomonadota</taxon>
        <taxon>Alphaproteobacteria</taxon>
        <taxon>Hyphomicrobiales</taxon>
        <taxon>Methylobacteriaceae</taxon>
        <taxon>Methylobacterium</taxon>
    </lineage>
</organism>
<accession>A0ABV1QW83</accession>